<accession>A0A6N8U5M3</accession>
<evidence type="ECO:0000313" key="4">
    <source>
        <dbReference type="EMBL" id="MXQ73191.1"/>
    </source>
</evidence>
<name>A0A6N8U5M3_9FIRM</name>
<dbReference type="RefSeq" id="WP_160624609.1">
    <property type="nucleotide sequence ID" value="NZ_WUUQ01000001.1"/>
</dbReference>
<evidence type="ECO:0000256" key="1">
    <source>
        <dbReference type="SAM" id="MobiDB-lite"/>
    </source>
</evidence>
<dbReference type="Proteomes" id="UP000434036">
    <property type="component" value="Unassembled WGS sequence"/>
</dbReference>
<feature type="compositionally biased region" description="Polar residues" evidence="1">
    <location>
        <begin position="141"/>
        <end position="151"/>
    </location>
</feature>
<keyword evidence="2" id="KW-0812">Transmembrane</keyword>
<proteinExistence type="predicted"/>
<organism evidence="4 5">
    <name type="scientific">Copranaerobaculum intestinale</name>
    <dbReference type="NCBI Taxonomy" id="2692629"/>
    <lineage>
        <taxon>Bacteria</taxon>
        <taxon>Bacillati</taxon>
        <taxon>Bacillota</taxon>
        <taxon>Erysipelotrichia</taxon>
        <taxon>Erysipelotrichales</taxon>
        <taxon>Erysipelotrichaceae</taxon>
        <taxon>Copranaerobaculum</taxon>
    </lineage>
</organism>
<feature type="region of interest" description="Disordered" evidence="1">
    <location>
        <begin position="929"/>
        <end position="965"/>
    </location>
</feature>
<feature type="transmembrane region" description="Helical" evidence="2">
    <location>
        <begin position="973"/>
        <end position="990"/>
    </location>
</feature>
<keyword evidence="2" id="KW-0472">Membrane</keyword>
<protein>
    <submittedName>
        <fullName evidence="4">Uncharacterized protein</fullName>
    </submittedName>
</protein>
<evidence type="ECO:0000256" key="2">
    <source>
        <dbReference type="SAM" id="Phobius"/>
    </source>
</evidence>
<evidence type="ECO:0000256" key="3">
    <source>
        <dbReference type="SAM" id="SignalP"/>
    </source>
</evidence>
<feature type="compositionally biased region" description="Basic and acidic residues" evidence="1">
    <location>
        <begin position="929"/>
        <end position="959"/>
    </location>
</feature>
<evidence type="ECO:0000313" key="5">
    <source>
        <dbReference type="Proteomes" id="UP000434036"/>
    </source>
</evidence>
<comment type="caution">
    <text evidence="4">The sequence shown here is derived from an EMBL/GenBank/DDBJ whole genome shotgun (WGS) entry which is preliminary data.</text>
</comment>
<feature type="chain" id="PRO_5026941106" evidence="3">
    <location>
        <begin position="28"/>
        <end position="1002"/>
    </location>
</feature>
<dbReference type="EMBL" id="WUUQ01000001">
    <property type="protein sequence ID" value="MXQ73191.1"/>
    <property type="molecule type" value="Genomic_DNA"/>
</dbReference>
<keyword evidence="3" id="KW-0732">Signal</keyword>
<sequence>MNKKLRRIGILLFVCAMCFGMIHSVQASNDNMDDISVAFHHEISEDKRTVNIKVETASTEGFIIDAVAFEGNSRINADKAEFIVSENGDYDITVYYHSLTDKDASDLSKTVVDHVSELPENVSQNNGDNKEIHRSAAKSDTLPSNRSTSLQPTTFDELNAAITNASDNDIIDLSSLTSDGKNHTLNITKNLVLAGSGNTIEGIYIEIDPNQTCTLRNIVIKGSYIASDSKKMTVAGQDANLIVEGDATLIGSSEDRKMSYMSGLAVSGLKNVTIYGTVQSGNGSKKIERGAIEGCYRVVVDGGKIIGSTVVAGKDDHGAANNPLLFAINYLELKNASIIGCKDSYENSSGGSLIDYAYQVSITNSHLQPADVKLPFTLVSVSNNTLGHTYARDSALSLDIKGTNLIQADSNRSTGNTDSSDYGNGSSYTFASAIKFDMSQNQIDAYDNVSPTINIGADVTIQGGNTTVGNASSAIICWSNKVPVIINMQKGSKVIGGSTTDTSADTYGGNGITGAQVNTDGALVQGGKGTYGGYAISRCWSDSTFAGDSQIIGGEGYKVGGHAVYNASKITVDNAVITGGKAPAFADETQHAGSAVNRVNTLVLNDGILSPGEGGYATCYITNLYMRGGAIYNSGGHIEPHTDDPNKPAVHLYNSPTVQISGGQIGYMNYGTTKYLAIWGSSTTHWSYRKEDRKVQWQDSIYSGSGYTLYADEVISDGVNITDTTDIKKANNIYSQFSMENKTESGNVLIYGTDTVTVTFPRAITEDDLVIISARNWDKRDAPYEALEIPVTLVNGGSDGKIEFKQPARSIRVELRKKSAVADDKDNKIVDLDINKQYIVNEMITFKAVGVNMDEANPGLNDIRYKPVAWSVNPNGTWENAPYTASFQLTKPGIYTLKVAFAKEQYLSQDKWIKTDETVQKEVKIEVKEADSEKEDDKDTPKEDEDTPKKDTDNSDKESNASAETSDSTNKNLWLLFLLTSFGTIILLILKKCKSYSKNMLG</sequence>
<gene>
    <name evidence="4" type="ORF">GSF08_04480</name>
</gene>
<keyword evidence="5" id="KW-1185">Reference proteome</keyword>
<reference evidence="4 5" key="1">
    <citation type="submission" date="2019-12" db="EMBL/GenBank/DDBJ databases">
        <authorList>
            <person name="Yang R."/>
        </authorList>
    </citation>
    <scope>NUCLEOTIDE SEQUENCE [LARGE SCALE GENOMIC DNA]</scope>
    <source>
        <strain evidence="4 5">DONG20-135</strain>
    </source>
</reference>
<reference evidence="4 5" key="2">
    <citation type="submission" date="2020-01" db="EMBL/GenBank/DDBJ databases">
        <title>Clostridiaceae sp. nov. isolated from the gut of human by culturomics.</title>
        <authorList>
            <person name="Chang Y."/>
        </authorList>
    </citation>
    <scope>NUCLEOTIDE SEQUENCE [LARGE SCALE GENOMIC DNA]</scope>
    <source>
        <strain evidence="4 5">DONG20-135</strain>
    </source>
</reference>
<feature type="region of interest" description="Disordered" evidence="1">
    <location>
        <begin position="120"/>
        <end position="151"/>
    </location>
</feature>
<keyword evidence="2" id="KW-1133">Transmembrane helix</keyword>
<dbReference type="AlphaFoldDB" id="A0A6N8U5M3"/>
<feature type="signal peptide" evidence="3">
    <location>
        <begin position="1"/>
        <end position="27"/>
    </location>
</feature>